<proteinExistence type="predicted"/>
<keyword evidence="3" id="KW-1185">Reference proteome</keyword>
<organism evidence="2 3">
    <name type="scientific">Terracoccus luteus</name>
    <dbReference type="NCBI Taxonomy" id="53356"/>
    <lineage>
        <taxon>Bacteria</taxon>
        <taxon>Bacillati</taxon>
        <taxon>Actinomycetota</taxon>
        <taxon>Actinomycetes</taxon>
        <taxon>Micrococcales</taxon>
        <taxon>Intrasporangiaceae</taxon>
        <taxon>Terracoccus</taxon>
    </lineage>
</organism>
<accession>A0A495XSW1</accession>
<dbReference type="AlphaFoldDB" id="A0A495XSW1"/>
<feature type="compositionally biased region" description="Low complexity" evidence="1">
    <location>
        <begin position="41"/>
        <end position="51"/>
    </location>
</feature>
<gene>
    <name evidence="2" type="ORF">DFJ68_0065</name>
</gene>
<evidence type="ECO:0000256" key="1">
    <source>
        <dbReference type="SAM" id="MobiDB-lite"/>
    </source>
</evidence>
<evidence type="ECO:0000313" key="3">
    <source>
        <dbReference type="Proteomes" id="UP000278440"/>
    </source>
</evidence>
<dbReference type="Proteomes" id="UP000278440">
    <property type="component" value="Unassembled WGS sequence"/>
</dbReference>
<protein>
    <submittedName>
        <fullName evidence="2">Uncharacterized protein</fullName>
    </submittedName>
</protein>
<dbReference type="EMBL" id="RBXT01000001">
    <property type="protein sequence ID" value="RKT76669.1"/>
    <property type="molecule type" value="Genomic_DNA"/>
</dbReference>
<name>A0A495XSW1_9MICO</name>
<evidence type="ECO:0000313" key="2">
    <source>
        <dbReference type="EMBL" id="RKT76669.1"/>
    </source>
</evidence>
<feature type="compositionally biased region" description="Basic and acidic residues" evidence="1">
    <location>
        <begin position="63"/>
        <end position="75"/>
    </location>
</feature>
<feature type="region of interest" description="Disordered" evidence="1">
    <location>
        <begin position="41"/>
        <end position="75"/>
    </location>
</feature>
<sequence>MVGEADAVGRAADVGAVTLVVGLDEVVVSVEAAAEVVGADDAGTDVPGADVHPASSAKLTRAMAERARRGDIASR</sequence>
<reference evidence="2 3" key="1">
    <citation type="submission" date="2018-10" db="EMBL/GenBank/DDBJ databases">
        <title>Sequencing the genomes of 1000 actinobacteria strains.</title>
        <authorList>
            <person name="Klenk H.-P."/>
        </authorList>
    </citation>
    <scope>NUCLEOTIDE SEQUENCE [LARGE SCALE GENOMIC DNA]</scope>
    <source>
        <strain evidence="2 3">DSM 44267</strain>
    </source>
</reference>
<comment type="caution">
    <text evidence="2">The sequence shown here is derived from an EMBL/GenBank/DDBJ whole genome shotgun (WGS) entry which is preliminary data.</text>
</comment>